<dbReference type="CDD" id="cd05155">
    <property type="entry name" value="APH_ChoK_like_1"/>
    <property type="match status" value="1"/>
</dbReference>
<feature type="domain" description="Aminoglycoside phosphotransferase" evidence="1">
    <location>
        <begin position="30"/>
        <end position="255"/>
    </location>
</feature>
<dbReference type="SUPFAM" id="SSF56112">
    <property type="entry name" value="Protein kinase-like (PK-like)"/>
    <property type="match status" value="1"/>
</dbReference>
<protein>
    <submittedName>
        <fullName evidence="2">Aminoglycoside phosphotransferase family protein</fullName>
    </submittedName>
</protein>
<name>A0AA41UCC7_9MICO</name>
<gene>
    <name evidence="2" type="ORF">L1785_13275</name>
</gene>
<dbReference type="InterPro" id="IPR002575">
    <property type="entry name" value="Aminoglycoside_PTrfase"/>
</dbReference>
<dbReference type="AlphaFoldDB" id="A0AA41UCC7"/>
<keyword evidence="3" id="KW-1185">Reference proteome</keyword>
<dbReference type="Proteomes" id="UP001165405">
    <property type="component" value="Unassembled WGS sequence"/>
</dbReference>
<sequence>MVAADLDVTVDLARALLTEQHPDLAGLRLEIVANGWDNVIVRAGDDLALRLPRREIAARLVVNEQVVLPVLAPRLPVPTPLPVRTGAPSEALGYPWAWSVVPWVGGTVAAAVPAAARTPWAADLAHAFVALHRPAPADAPENRFRGIPLYVRSEAFAERLHHLPEHLHEPARALWTKVLEAPAYDGEPVWLHGDPHPGNLVVDGDRLAAIIDFGDVTSGDPASDLGTAWLTFDAEGRKIFRATVDAVARDGRGWDAGMWDRAEGWALLYSAVLLSFPDEHPLMARVGEHTLEQLFG</sequence>
<evidence type="ECO:0000313" key="3">
    <source>
        <dbReference type="Proteomes" id="UP001165405"/>
    </source>
</evidence>
<comment type="caution">
    <text evidence="2">The sequence shown here is derived from an EMBL/GenBank/DDBJ whole genome shotgun (WGS) entry which is preliminary data.</text>
</comment>
<accession>A0AA41UCC7</accession>
<dbReference type="EMBL" id="JAKGSG010000035">
    <property type="protein sequence ID" value="MCF4121949.1"/>
    <property type="molecule type" value="Genomic_DNA"/>
</dbReference>
<reference evidence="2" key="1">
    <citation type="submission" date="2022-01" db="EMBL/GenBank/DDBJ databases">
        <title>Antribacter sp. nov., isolated from Guizhou of China.</title>
        <authorList>
            <person name="Chengliang C."/>
            <person name="Ya Z."/>
        </authorList>
    </citation>
    <scope>NUCLEOTIDE SEQUENCE</scope>
    <source>
        <strain evidence="2">KLBMP 9083</strain>
    </source>
</reference>
<evidence type="ECO:0000259" key="1">
    <source>
        <dbReference type="Pfam" id="PF01636"/>
    </source>
</evidence>
<organism evidence="2 3">
    <name type="scientific">Antribacter soli</name>
    <dbReference type="NCBI Taxonomy" id="2910976"/>
    <lineage>
        <taxon>Bacteria</taxon>
        <taxon>Bacillati</taxon>
        <taxon>Actinomycetota</taxon>
        <taxon>Actinomycetes</taxon>
        <taxon>Micrococcales</taxon>
        <taxon>Promicromonosporaceae</taxon>
        <taxon>Antribacter</taxon>
    </lineage>
</organism>
<dbReference type="InterPro" id="IPR051678">
    <property type="entry name" value="AGP_Transferase"/>
</dbReference>
<dbReference type="Pfam" id="PF01636">
    <property type="entry name" value="APH"/>
    <property type="match status" value="1"/>
</dbReference>
<dbReference type="RefSeq" id="WP_236089744.1">
    <property type="nucleotide sequence ID" value="NZ_JAKGSG010000035.1"/>
</dbReference>
<dbReference type="InterPro" id="IPR011009">
    <property type="entry name" value="Kinase-like_dom_sf"/>
</dbReference>
<dbReference type="PANTHER" id="PTHR21310:SF42">
    <property type="entry name" value="BIFUNCTIONAL AAC_APH"/>
    <property type="match status" value="1"/>
</dbReference>
<dbReference type="PANTHER" id="PTHR21310">
    <property type="entry name" value="AMINOGLYCOSIDE PHOSPHOTRANSFERASE-RELATED-RELATED"/>
    <property type="match status" value="1"/>
</dbReference>
<proteinExistence type="predicted"/>
<evidence type="ECO:0000313" key="2">
    <source>
        <dbReference type="EMBL" id="MCF4121949.1"/>
    </source>
</evidence>
<dbReference type="Gene3D" id="3.90.1200.10">
    <property type="match status" value="1"/>
</dbReference>
<dbReference type="Gene3D" id="3.30.200.20">
    <property type="entry name" value="Phosphorylase Kinase, domain 1"/>
    <property type="match status" value="1"/>
</dbReference>